<reference evidence="1" key="1">
    <citation type="submission" date="2023-07" db="EMBL/GenBank/DDBJ databases">
        <title>Chromosome-level Genome Assembly of Striped Snakehead (Channa striata).</title>
        <authorList>
            <person name="Liu H."/>
        </authorList>
    </citation>
    <scope>NUCLEOTIDE SEQUENCE</scope>
    <source>
        <strain evidence="1">Gz</strain>
        <tissue evidence="1">Muscle</tissue>
    </source>
</reference>
<dbReference type="Proteomes" id="UP001187415">
    <property type="component" value="Unassembled WGS sequence"/>
</dbReference>
<gene>
    <name evidence="1" type="ORF">Q5P01_016531</name>
</gene>
<evidence type="ECO:0000313" key="2">
    <source>
        <dbReference type="Proteomes" id="UP001187415"/>
    </source>
</evidence>
<keyword evidence="2" id="KW-1185">Reference proteome</keyword>
<proteinExistence type="predicted"/>
<organism evidence="1 2">
    <name type="scientific">Channa striata</name>
    <name type="common">Snakehead murrel</name>
    <name type="synonym">Ophicephalus striatus</name>
    <dbReference type="NCBI Taxonomy" id="64152"/>
    <lineage>
        <taxon>Eukaryota</taxon>
        <taxon>Metazoa</taxon>
        <taxon>Chordata</taxon>
        <taxon>Craniata</taxon>
        <taxon>Vertebrata</taxon>
        <taxon>Euteleostomi</taxon>
        <taxon>Actinopterygii</taxon>
        <taxon>Neopterygii</taxon>
        <taxon>Teleostei</taxon>
        <taxon>Neoteleostei</taxon>
        <taxon>Acanthomorphata</taxon>
        <taxon>Anabantaria</taxon>
        <taxon>Anabantiformes</taxon>
        <taxon>Channoidei</taxon>
        <taxon>Channidae</taxon>
        <taxon>Channa</taxon>
    </lineage>
</organism>
<name>A0AA88MGV7_CHASR</name>
<protein>
    <submittedName>
        <fullName evidence="1">Uncharacterized protein</fullName>
    </submittedName>
</protein>
<dbReference type="EMBL" id="JAUPFM010000012">
    <property type="protein sequence ID" value="KAK2836047.1"/>
    <property type="molecule type" value="Genomic_DNA"/>
</dbReference>
<dbReference type="AlphaFoldDB" id="A0AA88MGV7"/>
<accession>A0AA88MGV7</accession>
<sequence>MLQPKLYVVQPQVQNTLLLAEAAATSLQGKVQGNGIQTVPAQGMMLQHQRVISSGQAQGPGMLLVEMSRIQGAGSNLKQAGKISGSQTVMIVKDEVPAASVKMGAGVWWSTPPLICQKPPPCFHQLTFTQELLLATGLYRFT</sequence>
<evidence type="ECO:0000313" key="1">
    <source>
        <dbReference type="EMBL" id="KAK2836047.1"/>
    </source>
</evidence>
<comment type="caution">
    <text evidence="1">The sequence shown here is derived from an EMBL/GenBank/DDBJ whole genome shotgun (WGS) entry which is preliminary data.</text>
</comment>